<feature type="region of interest" description="Disordered" evidence="1">
    <location>
        <begin position="1"/>
        <end position="20"/>
    </location>
</feature>
<reference evidence="2" key="1">
    <citation type="journal article" date="2018" name="Nat. Genet.">
        <title>Extensive intraspecific gene order and gene structural variations between Mo17 and other maize genomes.</title>
        <authorList>
            <person name="Sun S."/>
            <person name="Zhou Y."/>
            <person name="Chen J."/>
            <person name="Shi J."/>
            <person name="Zhao H."/>
            <person name="Zhao H."/>
            <person name="Song W."/>
            <person name="Zhang M."/>
            <person name="Cui Y."/>
            <person name="Dong X."/>
            <person name="Liu H."/>
            <person name="Ma X."/>
            <person name="Jiao Y."/>
            <person name="Wang B."/>
            <person name="Wei X."/>
            <person name="Stein J.C."/>
            <person name="Glaubitz J.C."/>
            <person name="Lu F."/>
            <person name="Yu G."/>
            <person name="Liang C."/>
            <person name="Fengler K."/>
            <person name="Li B."/>
            <person name="Rafalski A."/>
            <person name="Schnable P.S."/>
            <person name="Ware D.H."/>
            <person name="Buckler E.S."/>
            <person name="Lai J."/>
        </authorList>
    </citation>
    <scope>NUCLEOTIDE SEQUENCE [LARGE SCALE GENOMIC DNA]</scope>
    <source>
        <tissue evidence="2">Seedling</tissue>
    </source>
</reference>
<dbReference type="AlphaFoldDB" id="A0A317YFA4"/>
<accession>A0A317YFA4</accession>
<proteinExistence type="predicted"/>
<protein>
    <submittedName>
        <fullName evidence="2">Uncharacterized protein</fullName>
    </submittedName>
</protein>
<dbReference type="Proteomes" id="UP000251960">
    <property type="component" value="Chromosome 1"/>
</dbReference>
<organism evidence="2">
    <name type="scientific">Zea mays</name>
    <name type="common">Maize</name>
    <dbReference type="NCBI Taxonomy" id="4577"/>
    <lineage>
        <taxon>Eukaryota</taxon>
        <taxon>Viridiplantae</taxon>
        <taxon>Streptophyta</taxon>
        <taxon>Embryophyta</taxon>
        <taxon>Tracheophyta</taxon>
        <taxon>Spermatophyta</taxon>
        <taxon>Magnoliopsida</taxon>
        <taxon>Liliopsida</taxon>
        <taxon>Poales</taxon>
        <taxon>Poaceae</taxon>
        <taxon>PACMAD clade</taxon>
        <taxon>Panicoideae</taxon>
        <taxon>Andropogonodae</taxon>
        <taxon>Andropogoneae</taxon>
        <taxon>Tripsacinae</taxon>
        <taxon>Zea</taxon>
    </lineage>
</organism>
<feature type="non-terminal residue" evidence="2">
    <location>
        <position position="1"/>
    </location>
</feature>
<dbReference type="EMBL" id="NCVQ01000001">
    <property type="protein sequence ID" value="PWZ56551.1"/>
    <property type="molecule type" value="Genomic_DNA"/>
</dbReference>
<evidence type="ECO:0000313" key="2">
    <source>
        <dbReference type="EMBL" id="PWZ56551.1"/>
    </source>
</evidence>
<sequence>NPQWEEQRERKGREKKILREDKKKVLPESTLCQSSLYSLVKQQQQKKARNTLVMRYFKEFKSPRFKSSTLILFKWGSVPVRFLLWRKKKKNACSNLSRTRSSKHMSFWMRSGHPSFVDEALEDQSRKESMWEFIRGRFVCWHRCFLNKLAAKQKPEA</sequence>
<name>A0A317YFA4_MAIZE</name>
<evidence type="ECO:0000256" key="1">
    <source>
        <dbReference type="SAM" id="MobiDB-lite"/>
    </source>
</evidence>
<gene>
    <name evidence="2" type="ORF">Zm00014a_039665</name>
</gene>
<comment type="caution">
    <text evidence="2">The sequence shown here is derived from an EMBL/GenBank/DDBJ whole genome shotgun (WGS) entry which is preliminary data.</text>
</comment>